<dbReference type="Proteomes" id="UP000095280">
    <property type="component" value="Unplaced"/>
</dbReference>
<dbReference type="WBParaSite" id="maker-unitig_30841-snap-gene-0.3-mRNA-1">
    <property type="protein sequence ID" value="maker-unitig_30841-snap-gene-0.3-mRNA-1"/>
    <property type="gene ID" value="maker-unitig_30841-snap-gene-0.3"/>
</dbReference>
<organism evidence="2 3">
    <name type="scientific">Macrostomum lignano</name>
    <dbReference type="NCBI Taxonomy" id="282301"/>
    <lineage>
        <taxon>Eukaryota</taxon>
        <taxon>Metazoa</taxon>
        <taxon>Spiralia</taxon>
        <taxon>Lophotrochozoa</taxon>
        <taxon>Platyhelminthes</taxon>
        <taxon>Rhabditophora</taxon>
        <taxon>Macrostomorpha</taxon>
        <taxon>Macrostomida</taxon>
        <taxon>Macrostomidae</taxon>
        <taxon>Macrostomum</taxon>
    </lineage>
</organism>
<reference evidence="3" key="1">
    <citation type="submission" date="2016-11" db="UniProtKB">
        <authorList>
            <consortium name="WormBaseParasite"/>
        </authorList>
    </citation>
    <scope>IDENTIFICATION</scope>
</reference>
<evidence type="ECO:0000256" key="1">
    <source>
        <dbReference type="SAM" id="SignalP"/>
    </source>
</evidence>
<feature type="chain" id="PRO_5009318646" evidence="1">
    <location>
        <begin position="22"/>
        <end position="124"/>
    </location>
</feature>
<evidence type="ECO:0000313" key="2">
    <source>
        <dbReference type="Proteomes" id="UP000095280"/>
    </source>
</evidence>
<dbReference type="AlphaFoldDB" id="A0A1I8FDT4"/>
<proteinExistence type="predicted"/>
<keyword evidence="1" id="KW-0732">Signal</keyword>
<name>A0A1I8FDT4_9PLAT</name>
<feature type="signal peptide" evidence="1">
    <location>
        <begin position="1"/>
        <end position="21"/>
    </location>
</feature>
<accession>A0A1I8FDT4</accession>
<keyword evidence="2" id="KW-1185">Reference proteome</keyword>
<evidence type="ECO:0000313" key="3">
    <source>
        <dbReference type="WBParaSite" id="maker-unitig_30841-snap-gene-0.3-mRNA-1"/>
    </source>
</evidence>
<protein>
    <submittedName>
        <fullName evidence="3">Secreted protein</fullName>
    </submittedName>
</protein>
<sequence length="124" mass="12912">MGCALCCSCLSCAWLSCSRLGRPLRLCPASCQPPWPRNGGAPGDVGARRHGGVGPRCPPAYPGWAAASWKVNVPSPPTYEEALAGPALERPSLISFCPNLPLFLCRASPSVIAESPAMAVPVRA</sequence>